<proteinExistence type="predicted"/>
<sequence length="219" mass="24254">TRCLNINIKCLMKYSLAITIPLFKSICKSMTPVIRGFLETNRDVVVRSSPFTEYWKGLDGAWTSRFLKFAKQLQPELDAATRLLSLYIIMLGANGKSAASSCTFFRSVICERNDDQGVIEKDRSGLNDSGDKSPLEVNKPVAKKHRTESLDDKPEKARTILDNAATLVLNSASFQCFPVNAHSNFGELRANPKLAYLMISPQRSFAVGSVTPLNDLGCL</sequence>
<evidence type="ECO:0000313" key="2">
    <source>
        <dbReference type="EMBL" id="CAG8651891.1"/>
    </source>
</evidence>
<dbReference type="EMBL" id="CAJVPJ010004410">
    <property type="protein sequence ID" value="CAG8651891.1"/>
    <property type="molecule type" value="Genomic_DNA"/>
</dbReference>
<protein>
    <submittedName>
        <fullName evidence="2">7991_t:CDS:1</fullName>
    </submittedName>
</protein>
<organism evidence="2 3">
    <name type="scientific">Paraglomus occultum</name>
    <dbReference type="NCBI Taxonomy" id="144539"/>
    <lineage>
        <taxon>Eukaryota</taxon>
        <taxon>Fungi</taxon>
        <taxon>Fungi incertae sedis</taxon>
        <taxon>Mucoromycota</taxon>
        <taxon>Glomeromycotina</taxon>
        <taxon>Glomeromycetes</taxon>
        <taxon>Paraglomerales</taxon>
        <taxon>Paraglomeraceae</taxon>
        <taxon>Paraglomus</taxon>
    </lineage>
</organism>
<gene>
    <name evidence="2" type="ORF">POCULU_LOCUS9994</name>
</gene>
<feature type="region of interest" description="Disordered" evidence="1">
    <location>
        <begin position="120"/>
        <end position="152"/>
    </location>
</feature>
<feature type="compositionally biased region" description="Basic and acidic residues" evidence="1">
    <location>
        <begin position="120"/>
        <end position="134"/>
    </location>
</feature>
<accession>A0A9N9H472</accession>
<feature type="non-terminal residue" evidence="2">
    <location>
        <position position="1"/>
    </location>
</feature>
<dbReference type="Proteomes" id="UP000789572">
    <property type="component" value="Unassembled WGS sequence"/>
</dbReference>
<evidence type="ECO:0000313" key="3">
    <source>
        <dbReference type="Proteomes" id="UP000789572"/>
    </source>
</evidence>
<evidence type="ECO:0000256" key="1">
    <source>
        <dbReference type="SAM" id="MobiDB-lite"/>
    </source>
</evidence>
<comment type="caution">
    <text evidence="2">The sequence shown here is derived from an EMBL/GenBank/DDBJ whole genome shotgun (WGS) entry which is preliminary data.</text>
</comment>
<name>A0A9N9H472_9GLOM</name>
<reference evidence="2" key="1">
    <citation type="submission" date="2021-06" db="EMBL/GenBank/DDBJ databases">
        <authorList>
            <person name="Kallberg Y."/>
            <person name="Tangrot J."/>
            <person name="Rosling A."/>
        </authorList>
    </citation>
    <scope>NUCLEOTIDE SEQUENCE</scope>
    <source>
        <strain evidence="2">IA702</strain>
    </source>
</reference>
<keyword evidence="3" id="KW-1185">Reference proteome</keyword>
<dbReference type="AlphaFoldDB" id="A0A9N9H472"/>